<dbReference type="Gene3D" id="3.40.190.10">
    <property type="entry name" value="Periplasmic binding protein-like II"/>
    <property type="match status" value="1"/>
</dbReference>
<evidence type="ECO:0000256" key="2">
    <source>
        <dbReference type="SAM" id="SignalP"/>
    </source>
</evidence>
<evidence type="ECO:0000313" key="4">
    <source>
        <dbReference type="Proteomes" id="UP000198851"/>
    </source>
</evidence>
<dbReference type="PANTHER" id="PTHR42928:SF3">
    <property type="entry name" value="UPF0065 PROTEIN YFLP"/>
    <property type="match status" value="1"/>
</dbReference>
<evidence type="ECO:0000313" key="3">
    <source>
        <dbReference type="EMBL" id="SFK53676.1"/>
    </source>
</evidence>
<sequence length="326" mass="33934">MTFHLGRRALLAAAAAFTLTGSAMADGHKVADSIHFLIPGGAGGGWDGTARGTGEALTKAGLVGTASYENMSGGGGGKAIGYLIENADSNHGTLMVNSTPIVIRSLTGVFPHNFRDLTLVSGTIGDYAALVVGKDSPLNSMDDLMAAYDADPSSTAIGGGSVPGGMDHLVAAMVMEAAGKDALNVKYIPYDAGGKAMAALLSGEIKALSTGFSEAVALAQAGEVKILGVTSDARVDAYGDAPTMMEQGIDTTFVNWRGFFAAPGLPEDKLAMYQDAIAKMYDTPQWEEVRARNGWVNIHNSGDDFRSFLEDQEKVIGDLMKKLGFL</sequence>
<dbReference type="EMBL" id="FOSZ01000001">
    <property type="protein sequence ID" value="SFK53676.1"/>
    <property type="molecule type" value="Genomic_DNA"/>
</dbReference>
<dbReference type="Proteomes" id="UP000198851">
    <property type="component" value="Unassembled WGS sequence"/>
</dbReference>
<dbReference type="InterPro" id="IPR005064">
    <property type="entry name" value="BUG"/>
</dbReference>
<dbReference type="CDD" id="cd07012">
    <property type="entry name" value="PBP2_Bug_TTT"/>
    <property type="match status" value="1"/>
</dbReference>
<dbReference type="Gene3D" id="3.40.190.150">
    <property type="entry name" value="Bordetella uptake gene, domain 1"/>
    <property type="match status" value="1"/>
</dbReference>
<dbReference type="PIRSF" id="PIRSF017082">
    <property type="entry name" value="YflP"/>
    <property type="match status" value="1"/>
</dbReference>
<feature type="chain" id="PRO_5011716371" evidence="2">
    <location>
        <begin position="26"/>
        <end position="326"/>
    </location>
</feature>
<gene>
    <name evidence="3" type="ORF">SAMN04488036_101274</name>
</gene>
<proteinExistence type="inferred from homology"/>
<dbReference type="Pfam" id="PF03401">
    <property type="entry name" value="TctC"/>
    <property type="match status" value="1"/>
</dbReference>
<evidence type="ECO:0000256" key="1">
    <source>
        <dbReference type="ARBA" id="ARBA00006987"/>
    </source>
</evidence>
<dbReference type="STRING" id="1280847.SAMN04488036_101274"/>
<dbReference type="OrthoDB" id="9780943at2"/>
<keyword evidence="4" id="KW-1185">Reference proteome</keyword>
<dbReference type="InterPro" id="IPR042100">
    <property type="entry name" value="Bug_dom1"/>
</dbReference>
<organism evidence="3 4">
    <name type="scientific">Shimia haliotis</name>
    <dbReference type="NCBI Taxonomy" id="1280847"/>
    <lineage>
        <taxon>Bacteria</taxon>
        <taxon>Pseudomonadati</taxon>
        <taxon>Pseudomonadota</taxon>
        <taxon>Alphaproteobacteria</taxon>
        <taxon>Rhodobacterales</taxon>
        <taxon>Roseobacteraceae</taxon>
    </lineage>
</organism>
<comment type="similarity">
    <text evidence="1">Belongs to the UPF0065 (bug) family.</text>
</comment>
<dbReference type="AlphaFoldDB" id="A0A1I4ACZ9"/>
<accession>A0A1I4ACZ9</accession>
<dbReference type="SUPFAM" id="SSF53850">
    <property type="entry name" value="Periplasmic binding protein-like II"/>
    <property type="match status" value="1"/>
</dbReference>
<dbReference type="PANTHER" id="PTHR42928">
    <property type="entry name" value="TRICARBOXYLATE-BINDING PROTEIN"/>
    <property type="match status" value="1"/>
</dbReference>
<protein>
    <submittedName>
        <fullName evidence="3">Putative tricarboxylic transport membrane protein</fullName>
    </submittedName>
</protein>
<keyword evidence="2" id="KW-0732">Signal</keyword>
<dbReference type="RefSeq" id="WP_093319330.1">
    <property type="nucleotide sequence ID" value="NZ_FOSZ01000001.1"/>
</dbReference>
<feature type="signal peptide" evidence="2">
    <location>
        <begin position="1"/>
        <end position="25"/>
    </location>
</feature>
<reference evidence="4" key="1">
    <citation type="submission" date="2016-10" db="EMBL/GenBank/DDBJ databases">
        <authorList>
            <person name="Varghese N."/>
            <person name="Submissions S."/>
        </authorList>
    </citation>
    <scope>NUCLEOTIDE SEQUENCE [LARGE SCALE GENOMIC DNA]</scope>
    <source>
        <strain evidence="4">DSM 28453</strain>
    </source>
</reference>
<name>A0A1I4ACZ9_9RHOB</name>